<accession>A0ABU1ME11</accession>
<dbReference type="EMBL" id="JAVDQT010000010">
    <property type="protein sequence ID" value="MDR6434290.1"/>
    <property type="molecule type" value="Genomic_DNA"/>
</dbReference>
<name>A0ABU1ME11_9HYPH</name>
<comment type="caution">
    <text evidence="1">The sequence shown here is derived from an EMBL/GenBank/DDBJ whole genome shotgun (WGS) entry which is preliminary data.</text>
</comment>
<reference evidence="1 2" key="1">
    <citation type="submission" date="2023-07" db="EMBL/GenBank/DDBJ databases">
        <title>Sorghum-associated microbial communities from plants grown in Nebraska, USA.</title>
        <authorList>
            <person name="Schachtman D."/>
        </authorList>
    </citation>
    <scope>NUCLEOTIDE SEQUENCE [LARGE SCALE GENOMIC DNA]</scope>
    <source>
        <strain evidence="1 2">DS1730</strain>
    </source>
</reference>
<evidence type="ECO:0000313" key="1">
    <source>
        <dbReference type="EMBL" id="MDR6434290.1"/>
    </source>
</evidence>
<dbReference type="Proteomes" id="UP001184614">
    <property type="component" value="Unassembled WGS sequence"/>
</dbReference>
<evidence type="ECO:0000313" key="2">
    <source>
        <dbReference type="Proteomes" id="UP001184614"/>
    </source>
</evidence>
<keyword evidence="2" id="KW-1185">Reference proteome</keyword>
<proteinExistence type="predicted"/>
<dbReference type="RefSeq" id="WP_310015677.1">
    <property type="nucleotide sequence ID" value="NZ_JAVDQT010000010.1"/>
</dbReference>
<gene>
    <name evidence="1" type="ORF">J2782_004041</name>
</gene>
<protein>
    <submittedName>
        <fullName evidence="1">Uncharacterized protein</fullName>
    </submittedName>
</protein>
<sequence length="69" mass="7733">MPGIFYYYLEKQKGQSGMDLLEHNHSESDKVVVISHPPASENGAFDIKMNESGIYVATVISKNTEDNKE</sequence>
<organism evidence="1 2">
    <name type="scientific">Brucella pseudogrignonensis</name>
    <dbReference type="NCBI Taxonomy" id="419475"/>
    <lineage>
        <taxon>Bacteria</taxon>
        <taxon>Pseudomonadati</taxon>
        <taxon>Pseudomonadota</taxon>
        <taxon>Alphaproteobacteria</taxon>
        <taxon>Hyphomicrobiales</taxon>
        <taxon>Brucellaceae</taxon>
        <taxon>Brucella/Ochrobactrum group</taxon>
        <taxon>Brucella</taxon>
    </lineage>
</organism>